<dbReference type="Gene3D" id="3.40.50.150">
    <property type="entry name" value="Vaccinia Virus protein VP39"/>
    <property type="match status" value="1"/>
</dbReference>
<evidence type="ECO:0000256" key="8">
    <source>
        <dbReference type="SAM" id="MobiDB-lite"/>
    </source>
</evidence>
<dbReference type="SMR" id="A0AB34PUN6"/>
<dbReference type="SUPFAM" id="SSF53335">
    <property type="entry name" value="S-adenosyl-L-methionine-dependent methyltransferases"/>
    <property type="match status" value="1"/>
</dbReference>
<protein>
    <recommendedName>
        <fullName evidence="1">Trimethylguanosine synthase</fullName>
    </recommendedName>
    <alternativeName>
        <fullName evidence="7">Cap-specific guanine-N(2) methyltransferase</fullName>
    </alternativeName>
</protein>
<feature type="compositionally biased region" description="Basic and acidic residues" evidence="8">
    <location>
        <begin position="1"/>
        <end position="16"/>
    </location>
</feature>
<dbReference type="Pfam" id="PF09445">
    <property type="entry name" value="Methyltransf_15"/>
    <property type="match status" value="1"/>
</dbReference>
<organism evidence="9 10">
    <name type="scientific">Candida albicans P78048</name>
    <dbReference type="NCBI Taxonomy" id="1094989"/>
    <lineage>
        <taxon>Eukaryota</taxon>
        <taxon>Fungi</taxon>
        <taxon>Dikarya</taxon>
        <taxon>Ascomycota</taxon>
        <taxon>Saccharomycotina</taxon>
        <taxon>Pichiomycetes</taxon>
        <taxon>Debaryomycetaceae</taxon>
        <taxon>Candida/Lodderomyces clade</taxon>
        <taxon>Candida</taxon>
    </lineage>
</organism>
<evidence type="ECO:0000256" key="3">
    <source>
        <dbReference type="ARBA" id="ARBA00047418"/>
    </source>
</evidence>
<evidence type="ECO:0000256" key="4">
    <source>
        <dbReference type="ARBA" id="ARBA00048740"/>
    </source>
</evidence>
<dbReference type="AlphaFoldDB" id="A0AB34PUN6"/>
<dbReference type="InterPro" id="IPR019012">
    <property type="entry name" value="RNA_cap_Gua-N2-MeTrfase"/>
</dbReference>
<dbReference type="GO" id="GO:0005634">
    <property type="term" value="C:nucleus"/>
    <property type="evidence" value="ECO:0007669"/>
    <property type="project" value="TreeGrafter"/>
</dbReference>
<name>A0AB34PUN6_CANAX</name>
<dbReference type="PANTHER" id="PTHR14741">
    <property type="entry name" value="S-ADENOSYLMETHIONINE-DEPENDENT METHYLTRANSFERASE RELATED"/>
    <property type="match status" value="1"/>
</dbReference>
<comment type="catalytic activity">
    <reaction evidence="4">
        <text>a 5'-end (N(7)-methyl 5'-triphosphoguanosine)-ribonucleoside in snoRNA + S-adenosyl-L-methionine = a 5'-end (N(2),N(7)-dimethyl 5'-triphosphoguanosine)-ribonucleoside in snoRNA + S-adenosyl-L-homocysteine + H(+)</text>
        <dbReference type="Rhea" id="RHEA:78475"/>
        <dbReference type="Rhea" id="RHEA-COMP:19086"/>
        <dbReference type="Rhea" id="RHEA-COMP:19088"/>
        <dbReference type="ChEBI" id="CHEBI:15378"/>
        <dbReference type="ChEBI" id="CHEBI:57856"/>
        <dbReference type="ChEBI" id="CHEBI:59789"/>
        <dbReference type="ChEBI" id="CHEBI:156461"/>
        <dbReference type="ChEBI" id="CHEBI:172880"/>
    </reaction>
    <physiologicalReaction direction="left-to-right" evidence="4">
        <dbReference type="Rhea" id="RHEA:78476"/>
    </physiologicalReaction>
</comment>
<feature type="compositionally biased region" description="Basic residues" evidence="8">
    <location>
        <begin position="33"/>
        <end position="49"/>
    </location>
</feature>
<feature type="compositionally biased region" description="Basic and acidic residues" evidence="8">
    <location>
        <begin position="406"/>
        <end position="415"/>
    </location>
</feature>
<evidence type="ECO:0000256" key="5">
    <source>
        <dbReference type="ARBA" id="ARBA00048763"/>
    </source>
</evidence>
<feature type="compositionally biased region" description="Acidic residues" evidence="8">
    <location>
        <begin position="361"/>
        <end position="370"/>
    </location>
</feature>
<evidence type="ECO:0000256" key="2">
    <source>
        <dbReference type="ARBA" id="ARBA00025783"/>
    </source>
</evidence>
<gene>
    <name evidence="9" type="ORF">MG3_02146</name>
</gene>
<dbReference type="InterPro" id="IPR029063">
    <property type="entry name" value="SAM-dependent_MTases_sf"/>
</dbReference>
<sequence length="483" mass="55276">MYDANNEHSADDKLTARELSPQSVPINLEANKITKKRKKKKKSRKKKTKNQNIGDSELDRIEQDTQITPQVERDDFPAPLPYDYDPLSYNQFVSPSDTSHENPKRYRGELLTHTIDTLPAPVKKFWKRRYALFEKFDEGIYLSSELWYSVTAESIAKYTANLFRDLLPNATSGLDLCCGGGGNTIQFAKIFDNIGALDINPINLYCTKNNCKVYGVQDNVWTIEADWNEVSELKDGNVNTEWIPEGIRRSENEETLQFDFVFSSPPWGGTSYNRKVFDLNSMEPFPITRMLQQIKRYTNNVGLYLPRSSNLEQLQEAALKTFGEEGRCRVVHIRSDGRIVAIIALIGKELIENFDNIYNDKEEDEEETSDENCSNEAQTSENEEIDRTSNAAYNEDSNEDENMTEYSHDTEHELNEEGNSGNDKDSSGDDINNNPESETEGKDSTKKVSAEELQKIIQEYENSSSAFQYDEVLEDYENDIDTV</sequence>
<comment type="similarity">
    <text evidence="2">Belongs to the methyltransferase superfamily. Trimethylguanosine synthase family.</text>
</comment>
<proteinExistence type="inferred from homology"/>
<comment type="catalytic activity">
    <reaction evidence="6">
        <text>a 5'-end (N(7)-methyl 5'-triphosphoguanosine)-ribonucleoside in snRNA + S-adenosyl-L-methionine = a 5'-end (N(2),N(7)-dimethyl 5'-triphosphoguanosine)-ribonucleoside in snRNA + S-adenosyl-L-homocysteine + H(+)</text>
        <dbReference type="Rhea" id="RHEA:78471"/>
        <dbReference type="Rhea" id="RHEA-COMP:19085"/>
        <dbReference type="Rhea" id="RHEA-COMP:19087"/>
        <dbReference type="ChEBI" id="CHEBI:15378"/>
        <dbReference type="ChEBI" id="CHEBI:57856"/>
        <dbReference type="ChEBI" id="CHEBI:59789"/>
        <dbReference type="ChEBI" id="CHEBI:156461"/>
        <dbReference type="ChEBI" id="CHEBI:172880"/>
    </reaction>
    <physiologicalReaction direction="left-to-right" evidence="6">
        <dbReference type="Rhea" id="RHEA:78472"/>
    </physiologicalReaction>
</comment>
<reference evidence="9 10" key="1">
    <citation type="submission" date="2013-12" db="EMBL/GenBank/DDBJ databases">
        <title>The Genome Sequence of Candida albicans P78048.</title>
        <authorList>
            <consortium name="The Broad Institute Genome Sequencing Platform"/>
            <consortium name="The Broad Institute Genome Sequencing Center for Infectious Disease"/>
            <person name="Cuomo C."/>
            <person name="Bennett R."/>
            <person name="Hirakawa M."/>
            <person name="Noverr M."/>
            <person name="Mitchell A."/>
            <person name="Young S.K."/>
            <person name="Zeng Q."/>
            <person name="Gargeya S."/>
            <person name="Fitzgerald M."/>
            <person name="Abouelleil A."/>
            <person name="Alvarado L."/>
            <person name="Berlin A.M."/>
            <person name="Chapman S.B."/>
            <person name="Dewar J."/>
            <person name="Goldberg J."/>
            <person name="Griggs A."/>
            <person name="Gujja S."/>
            <person name="Hansen M."/>
            <person name="Howarth C."/>
            <person name="Imamovic A."/>
            <person name="Larimer J."/>
            <person name="McCowan C."/>
            <person name="Murphy C."/>
            <person name="Pearson M."/>
            <person name="Priest M."/>
            <person name="Roberts A."/>
            <person name="Saif S."/>
            <person name="Shea T."/>
            <person name="Sykes S."/>
            <person name="Wortman J."/>
            <person name="Nusbaum C."/>
            <person name="Birren B."/>
        </authorList>
    </citation>
    <scope>NUCLEOTIDE SEQUENCE [LARGE SCALE GENOMIC DNA]</scope>
    <source>
        <strain evidence="9 10">P78048</strain>
    </source>
</reference>
<accession>A0AB34PUN6</accession>
<evidence type="ECO:0000256" key="7">
    <source>
        <dbReference type="ARBA" id="ARBA00049790"/>
    </source>
</evidence>
<feature type="region of interest" description="Disordered" evidence="8">
    <location>
        <begin position="1"/>
        <end position="76"/>
    </location>
</feature>
<evidence type="ECO:0000256" key="6">
    <source>
        <dbReference type="ARBA" id="ARBA00049075"/>
    </source>
</evidence>
<feature type="compositionally biased region" description="Basic and acidic residues" evidence="8">
    <location>
        <begin position="439"/>
        <end position="450"/>
    </location>
</feature>
<dbReference type="PANTHER" id="PTHR14741:SF32">
    <property type="entry name" value="TRIMETHYLGUANOSINE SYNTHASE"/>
    <property type="match status" value="1"/>
</dbReference>
<comment type="catalytic activity">
    <reaction evidence="5">
        <text>a 5'-end (N(2),N(7)-dimethyl 5'-triphosphoguanosine)-ribonucleoside in snRNA + S-adenosyl-L-methionine = a 5'-end (N(2),N(2),N(7)-trimethyl 5'-triphosphoguanosine)-ribonucleoside in snRNA + S-adenosyl-L-homocysteine + H(+)</text>
        <dbReference type="Rhea" id="RHEA:78479"/>
        <dbReference type="Rhea" id="RHEA-COMP:19087"/>
        <dbReference type="Rhea" id="RHEA-COMP:19089"/>
        <dbReference type="ChEBI" id="CHEBI:15378"/>
        <dbReference type="ChEBI" id="CHEBI:57856"/>
        <dbReference type="ChEBI" id="CHEBI:59789"/>
        <dbReference type="ChEBI" id="CHEBI:167623"/>
        <dbReference type="ChEBI" id="CHEBI:172880"/>
    </reaction>
    <physiologicalReaction direction="left-to-right" evidence="5">
        <dbReference type="Rhea" id="RHEA:78480"/>
    </physiologicalReaction>
</comment>
<evidence type="ECO:0000313" key="9">
    <source>
        <dbReference type="EMBL" id="KGR13716.1"/>
    </source>
</evidence>
<dbReference type="GO" id="GO:0071164">
    <property type="term" value="F:RNA cap trimethylguanosine synthase activity"/>
    <property type="evidence" value="ECO:0007669"/>
    <property type="project" value="TreeGrafter"/>
</dbReference>
<comment type="catalytic activity">
    <reaction evidence="3">
        <text>a 5'-end (N(2),N(7)-dimethyl 5'-triphosphoguanosine)-ribonucleoside in snoRNA + S-adenosyl-L-methionine = a 5'-end (N(2),N(2),N(7)-trimethyl 5'-triphosphoguanosine)-ribonucleoside in snoRNA + S-adenosyl-L-homocysteine + H(+)</text>
        <dbReference type="Rhea" id="RHEA:78507"/>
        <dbReference type="Rhea" id="RHEA-COMP:19088"/>
        <dbReference type="Rhea" id="RHEA-COMP:19090"/>
        <dbReference type="ChEBI" id="CHEBI:15378"/>
        <dbReference type="ChEBI" id="CHEBI:57856"/>
        <dbReference type="ChEBI" id="CHEBI:59789"/>
        <dbReference type="ChEBI" id="CHEBI:167623"/>
        <dbReference type="ChEBI" id="CHEBI:172880"/>
    </reaction>
    <physiologicalReaction direction="left-to-right" evidence="3">
        <dbReference type="Rhea" id="RHEA:78508"/>
    </physiologicalReaction>
</comment>
<feature type="region of interest" description="Disordered" evidence="8">
    <location>
        <begin position="361"/>
        <end position="450"/>
    </location>
</feature>
<dbReference type="Proteomes" id="UP000030161">
    <property type="component" value="Unassembled WGS sequence"/>
</dbReference>
<evidence type="ECO:0000256" key="1">
    <source>
        <dbReference type="ARBA" id="ARBA00018517"/>
    </source>
</evidence>
<evidence type="ECO:0000313" key="10">
    <source>
        <dbReference type="Proteomes" id="UP000030161"/>
    </source>
</evidence>
<dbReference type="EMBL" id="AJIX01000013">
    <property type="protein sequence ID" value="KGR13716.1"/>
    <property type="molecule type" value="Genomic_DNA"/>
</dbReference>
<comment type="caution">
    <text evidence="9">The sequence shown here is derived from an EMBL/GenBank/DDBJ whole genome shotgun (WGS) entry which is preliminary data.</text>
</comment>